<keyword evidence="6" id="KW-0158">Chromosome</keyword>
<evidence type="ECO:0000313" key="16">
    <source>
        <dbReference type="EMBL" id="PWY99774.1"/>
    </source>
</evidence>
<comment type="similarity">
    <text evidence="4">Belongs to the DASH complex DAM1 family.</text>
</comment>
<evidence type="ECO:0000256" key="8">
    <source>
        <dbReference type="ARBA" id="ARBA00022701"/>
    </source>
</evidence>
<keyword evidence="8" id="KW-0493">Microtubule</keyword>
<dbReference type="InterPro" id="IPR013962">
    <property type="entry name" value="DASH_Dam1"/>
</dbReference>
<evidence type="ECO:0000256" key="9">
    <source>
        <dbReference type="ARBA" id="ARBA00022829"/>
    </source>
</evidence>
<keyword evidence="11" id="KW-0206">Cytoskeleton</keyword>
<evidence type="ECO:0000256" key="2">
    <source>
        <dbReference type="ARBA" id="ARBA00004186"/>
    </source>
</evidence>
<evidence type="ECO:0000256" key="14">
    <source>
        <dbReference type="ARBA" id="ARBA00030453"/>
    </source>
</evidence>
<proteinExistence type="inferred from homology"/>
<dbReference type="GO" id="GO:1990537">
    <property type="term" value="C:mitotic spindle polar microtubule"/>
    <property type="evidence" value="ECO:0007669"/>
    <property type="project" value="TreeGrafter"/>
</dbReference>
<name>A0A317XN88_9BASI</name>
<evidence type="ECO:0000256" key="4">
    <source>
        <dbReference type="ARBA" id="ARBA00010073"/>
    </source>
</evidence>
<dbReference type="Pfam" id="PF08653">
    <property type="entry name" value="DASH_Dam1"/>
    <property type="match status" value="1"/>
</dbReference>
<dbReference type="GO" id="GO:1990758">
    <property type="term" value="P:mitotic sister chromatid biorientation"/>
    <property type="evidence" value="ECO:0007669"/>
    <property type="project" value="TreeGrafter"/>
</dbReference>
<evidence type="ECO:0000256" key="6">
    <source>
        <dbReference type="ARBA" id="ARBA00022454"/>
    </source>
</evidence>
<keyword evidence="13" id="KW-0137">Centromere</keyword>
<dbReference type="InParanoid" id="A0A317XN88"/>
<dbReference type="PANTHER" id="PTHR28113">
    <property type="entry name" value="DASH COMPLEX SUBUNIT DAM1"/>
    <property type="match status" value="1"/>
</dbReference>
<dbReference type="GO" id="GO:0044732">
    <property type="term" value="C:mitotic spindle pole body"/>
    <property type="evidence" value="ECO:0007669"/>
    <property type="project" value="TreeGrafter"/>
</dbReference>
<evidence type="ECO:0000256" key="12">
    <source>
        <dbReference type="ARBA" id="ARBA00023242"/>
    </source>
</evidence>
<feature type="compositionally biased region" description="Low complexity" evidence="15">
    <location>
        <begin position="227"/>
        <end position="257"/>
    </location>
</feature>
<dbReference type="PANTHER" id="PTHR28113:SF1">
    <property type="entry name" value="DASH COMPLEX SUBUNIT DAM1"/>
    <property type="match status" value="1"/>
</dbReference>
<evidence type="ECO:0000256" key="3">
    <source>
        <dbReference type="ARBA" id="ARBA00004629"/>
    </source>
</evidence>
<evidence type="ECO:0000256" key="5">
    <source>
        <dbReference type="ARBA" id="ARBA00020497"/>
    </source>
</evidence>
<evidence type="ECO:0000256" key="15">
    <source>
        <dbReference type="SAM" id="MobiDB-lite"/>
    </source>
</evidence>
<dbReference type="EMBL" id="KZ819194">
    <property type="protein sequence ID" value="PWY99774.1"/>
    <property type="molecule type" value="Genomic_DNA"/>
</dbReference>
<evidence type="ECO:0000256" key="13">
    <source>
        <dbReference type="ARBA" id="ARBA00023328"/>
    </source>
</evidence>
<sequence>MSTSKPRGPPGPAPTTPLRRISRGSLNALSHSASKQIAAGGTPLSFLQGAMSDLAEELSVLQLNLESVHAAHQDLESFNENFAMYIYGLKMNAYCVEWPEAPQPENFARAEKRLAQQAEQMAAQQQLHGTMGGGQFQYGSMGMGMAAGGYGGADDMSMYNSSTAGGAGAAADQTYVTADDESIYRDPPASHKPLGASSAGNAGTRSSSAAAAGTGSAAPTLKSALKKSSVSGTGTASTSASATKSSAASAPPTAAAARPKVTLAQKKKREAYSDEIIDTLPLEYRGNDPRQTALARHVCMCLIAAGSRGVRIADIVKNPDFSQAKVNKALIALVAAKHVQKTSNNGIVYSLDSGRHPALP</sequence>
<dbReference type="AlphaFoldDB" id="A0A317XN88"/>
<accession>A0A317XN88</accession>
<keyword evidence="17" id="KW-1185">Reference proteome</keyword>
<keyword evidence="7" id="KW-0963">Cytoplasm</keyword>
<keyword evidence="12" id="KW-0539">Nucleus</keyword>
<feature type="compositionally biased region" description="Low complexity" evidence="15">
    <location>
        <begin position="195"/>
        <end position="218"/>
    </location>
</feature>
<feature type="region of interest" description="Disordered" evidence="15">
    <location>
        <begin position="1"/>
        <end position="21"/>
    </location>
</feature>
<feature type="region of interest" description="Disordered" evidence="15">
    <location>
        <begin position="183"/>
        <end position="268"/>
    </location>
</feature>
<protein>
    <recommendedName>
        <fullName evidence="5">DASH complex subunit DAM1</fullName>
    </recommendedName>
    <alternativeName>
        <fullName evidence="14">Outer kinetochore protein DAM1</fullName>
    </alternativeName>
</protein>
<evidence type="ECO:0000256" key="10">
    <source>
        <dbReference type="ARBA" id="ARBA00022838"/>
    </source>
</evidence>
<keyword evidence="9" id="KW-0159">Chromosome partition</keyword>
<reference evidence="16 17" key="1">
    <citation type="journal article" date="2018" name="Mol. Biol. Evol.">
        <title>Broad Genomic Sampling Reveals a Smut Pathogenic Ancestry of the Fungal Clade Ustilaginomycotina.</title>
        <authorList>
            <person name="Kijpornyongpan T."/>
            <person name="Mondo S.J."/>
            <person name="Barry K."/>
            <person name="Sandor L."/>
            <person name="Lee J."/>
            <person name="Lipzen A."/>
            <person name="Pangilinan J."/>
            <person name="LaButti K."/>
            <person name="Hainaut M."/>
            <person name="Henrissat B."/>
            <person name="Grigoriev I.V."/>
            <person name="Spatafora J.W."/>
            <person name="Aime M.C."/>
        </authorList>
    </citation>
    <scope>NUCLEOTIDE SEQUENCE [LARGE SCALE GENOMIC DNA]</scope>
    <source>
        <strain evidence="16 17">MCA 3645</strain>
    </source>
</reference>
<dbReference type="OrthoDB" id="5586015at2759"/>
<dbReference type="GO" id="GO:0042729">
    <property type="term" value="C:DASH complex"/>
    <property type="evidence" value="ECO:0007669"/>
    <property type="project" value="InterPro"/>
</dbReference>
<evidence type="ECO:0000256" key="7">
    <source>
        <dbReference type="ARBA" id="ARBA00022490"/>
    </source>
</evidence>
<comment type="subcellular location">
    <subcellularLocation>
        <location evidence="3">Chromosome</location>
        <location evidence="3">Centromere</location>
        <location evidence="3">Kinetochore</location>
    </subcellularLocation>
    <subcellularLocation>
        <location evidence="2">Cytoplasm</location>
        <location evidence="2">Cytoskeleton</location>
        <location evidence="2">Spindle</location>
    </subcellularLocation>
    <subcellularLocation>
        <location evidence="1">Nucleus</location>
    </subcellularLocation>
</comment>
<dbReference type="STRING" id="1882483.A0A317XN88"/>
<gene>
    <name evidence="16" type="ORF">BCV70DRAFT_200686</name>
</gene>
<evidence type="ECO:0000256" key="11">
    <source>
        <dbReference type="ARBA" id="ARBA00023212"/>
    </source>
</evidence>
<evidence type="ECO:0000256" key="1">
    <source>
        <dbReference type="ARBA" id="ARBA00004123"/>
    </source>
</evidence>
<keyword evidence="10" id="KW-0995">Kinetochore</keyword>
<evidence type="ECO:0000313" key="17">
    <source>
        <dbReference type="Proteomes" id="UP000246740"/>
    </source>
</evidence>
<dbReference type="Proteomes" id="UP000246740">
    <property type="component" value="Unassembled WGS sequence"/>
</dbReference>
<organism evidence="16 17">
    <name type="scientific">Testicularia cyperi</name>
    <dbReference type="NCBI Taxonomy" id="1882483"/>
    <lineage>
        <taxon>Eukaryota</taxon>
        <taxon>Fungi</taxon>
        <taxon>Dikarya</taxon>
        <taxon>Basidiomycota</taxon>
        <taxon>Ustilaginomycotina</taxon>
        <taxon>Ustilaginomycetes</taxon>
        <taxon>Ustilaginales</taxon>
        <taxon>Anthracoideaceae</taxon>
        <taxon>Testicularia</taxon>
    </lineage>
</organism>